<protein>
    <recommendedName>
        <fullName evidence="5">Eisosome protein 1</fullName>
    </recommendedName>
</protein>
<dbReference type="PANTHER" id="PTHR28298:SF1">
    <property type="entry name" value="EISOSOME PROTEIN 1"/>
    <property type="match status" value="1"/>
</dbReference>
<feature type="region of interest" description="Disordered" evidence="2">
    <location>
        <begin position="521"/>
        <end position="635"/>
    </location>
</feature>
<feature type="compositionally biased region" description="Low complexity" evidence="2">
    <location>
        <begin position="744"/>
        <end position="763"/>
    </location>
</feature>
<feature type="region of interest" description="Disordered" evidence="2">
    <location>
        <begin position="202"/>
        <end position="232"/>
    </location>
</feature>
<dbReference type="GeneID" id="54550484"/>
<feature type="compositionally biased region" description="Polar residues" evidence="2">
    <location>
        <begin position="726"/>
        <end position="735"/>
    </location>
</feature>
<name>A0A6A6JYD1_WESOR</name>
<evidence type="ECO:0000256" key="1">
    <source>
        <dbReference type="SAM" id="Coils"/>
    </source>
</evidence>
<evidence type="ECO:0008006" key="5">
    <source>
        <dbReference type="Google" id="ProtNLM"/>
    </source>
</evidence>
<keyword evidence="4" id="KW-1185">Reference proteome</keyword>
<feature type="coiled-coil region" evidence="1">
    <location>
        <begin position="412"/>
        <end position="452"/>
    </location>
</feature>
<feature type="region of interest" description="Disordered" evidence="2">
    <location>
        <begin position="1"/>
        <end position="82"/>
    </location>
</feature>
<feature type="compositionally biased region" description="Basic and acidic residues" evidence="2">
    <location>
        <begin position="805"/>
        <end position="822"/>
    </location>
</feature>
<accession>A0A6A6JYD1</accession>
<reference evidence="3" key="1">
    <citation type="journal article" date="2020" name="Stud. Mycol.">
        <title>101 Dothideomycetes genomes: a test case for predicting lifestyles and emergence of pathogens.</title>
        <authorList>
            <person name="Haridas S."/>
            <person name="Albert R."/>
            <person name="Binder M."/>
            <person name="Bloem J."/>
            <person name="Labutti K."/>
            <person name="Salamov A."/>
            <person name="Andreopoulos B."/>
            <person name="Baker S."/>
            <person name="Barry K."/>
            <person name="Bills G."/>
            <person name="Bluhm B."/>
            <person name="Cannon C."/>
            <person name="Castanera R."/>
            <person name="Culley D."/>
            <person name="Daum C."/>
            <person name="Ezra D."/>
            <person name="Gonzalez J."/>
            <person name="Henrissat B."/>
            <person name="Kuo A."/>
            <person name="Liang C."/>
            <person name="Lipzen A."/>
            <person name="Lutzoni F."/>
            <person name="Magnuson J."/>
            <person name="Mondo S."/>
            <person name="Nolan M."/>
            <person name="Ohm R."/>
            <person name="Pangilinan J."/>
            <person name="Park H.-J."/>
            <person name="Ramirez L."/>
            <person name="Alfaro M."/>
            <person name="Sun H."/>
            <person name="Tritt A."/>
            <person name="Yoshinaga Y."/>
            <person name="Zwiers L.-H."/>
            <person name="Turgeon B."/>
            <person name="Goodwin S."/>
            <person name="Spatafora J."/>
            <person name="Crous P."/>
            <person name="Grigoriev I."/>
        </authorList>
    </citation>
    <scope>NUCLEOTIDE SEQUENCE</scope>
    <source>
        <strain evidence="3">CBS 379.55</strain>
    </source>
</reference>
<feature type="region of interest" description="Disordered" evidence="2">
    <location>
        <begin position="249"/>
        <end position="269"/>
    </location>
</feature>
<dbReference type="PANTHER" id="PTHR28298">
    <property type="entry name" value="EISOSOME PROTEIN 1"/>
    <property type="match status" value="1"/>
</dbReference>
<evidence type="ECO:0000313" key="3">
    <source>
        <dbReference type="EMBL" id="KAF2280756.1"/>
    </source>
</evidence>
<feature type="compositionally biased region" description="Low complexity" evidence="2">
    <location>
        <begin position="623"/>
        <end position="635"/>
    </location>
</feature>
<dbReference type="EMBL" id="ML986484">
    <property type="protein sequence ID" value="KAF2280756.1"/>
    <property type="molecule type" value="Genomic_DNA"/>
</dbReference>
<feature type="compositionally biased region" description="Basic and acidic residues" evidence="2">
    <location>
        <begin position="36"/>
        <end position="45"/>
    </location>
</feature>
<evidence type="ECO:0000313" key="4">
    <source>
        <dbReference type="Proteomes" id="UP000800097"/>
    </source>
</evidence>
<gene>
    <name evidence="3" type="ORF">EI97DRAFT_428861</name>
</gene>
<sequence length="822" mass="89837">MATQTETAQQGPNPQNPRHDTDNAVETMGLRCPDSSAHKTKDTSQDHASAPALNPSTLSQVSTQREMNPLGPDGRLSTASAAASLKHARAHELPSFPVVGIDTHISANTAANLAHANRKSPEWWKPERSPAAGRAALIAKDYKMPPLWQPEPSAAGSKAAVLAHKGSINVDRRMPELSVRGTSAANLAVQRQRAVPEADYGYAEHEDGGSSVAAPGAVPPSRRPRAKSTPEQPAIYPDAEISEKNALNAATVAHRPSTKTTSMPSDRFGSDAMEAARIQHARVSRDMYTATPPVSVEVEEKRRQDALRASAVSMARKMYDPKHPQTGQPPDVREQAMKYISIQEAAQKLAAERLAKIGFDEEAAYRSYYGYEKPARTRLSLRLGRRRASTSSELVDSDDEDELQSWKIRSQMSQFNQKLAEVDEKKRAQDRKQLLAAALRNVQAEMESLDKKVFEQTGYMSPSMVEERYARARAKAAAESEARMEDRGKVYVGHGKFMSQAEIDAIALAKVQPTLDEITEKTEKRRAEEEERRLELEEKKREQRIEKERAAEIKAEEKRFRREEKLAAKERSAAEKAAEKEMKSIEKEKTATEDESKPEESGRKAEEEHVATEAQYKEEQVEEAVVAASAPPPATMTEEVTAIEGVSGEGPHAVGVAGEPVTQTEAEEGSAEGAVPTSPPEPTSPPSESRGFKGLFNKFKRRSRLAPAPAASETPGFIGGAALRQPPTQSDQDATPSIPRSAEQQQPQVPPVSSGPDVGRSPSTQRPGTTSPGPAGVNDEERESRDGFDEELAPPPKLPAQEVQTGREESPKRDSRFREVGI</sequence>
<dbReference type="InterPro" id="IPR024527">
    <property type="entry name" value="Eisosome1"/>
</dbReference>
<feature type="compositionally biased region" description="Polar residues" evidence="2">
    <location>
        <begin position="54"/>
        <end position="66"/>
    </location>
</feature>
<organism evidence="3 4">
    <name type="scientific">Westerdykella ornata</name>
    <dbReference type="NCBI Taxonomy" id="318751"/>
    <lineage>
        <taxon>Eukaryota</taxon>
        <taxon>Fungi</taxon>
        <taxon>Dikarya</taxon>
        <taxon>Ascomycota</taxon>
        <taxon>Pezizomycotina</taxon>
        <taxon>Dothideomycetes</taxon>
        <taxon>Pleosporomycetidae</taxon>
        <taxon>Pleosporales</taxon>
        <taxon>Sporormiaceae</taxon>
        <taxon>Westerdykella</taxon>
    </lineage>
</organism>
<feature type="compositionally biased region" description="Basic and acidic residues" evidence="2">
    <location>
        <begin position="521"/>
        <end position="619"/>
    </location>
</feature>
<dbReference type="Proteomes" id="UP000800097">
    <property type="component" value="Unassembled WGS sequence"/>
</dbReference>
<dbReference type="GO" id="GO:0070941">
    <property type="term" value="P:eisosome assembly"/>
    <property type="evidence" value="ECO:0007669"/>
    <property type="project" value="TreeGrafter"/>
</dbReference>
<feature type="compositionally biased region" description="Polar residues" evidence="2">
    <location>
        <begin position="1"/>
        <end position="13"/>
    </location>
</feature>
<evidence type="ECO:0000256" key="2">
    <source>
        <dbReference type="SAM" id="MobiDB-lite"/>
    </source>
</evidence>
<dbReference type="AlphaFoldDB" id="A0A6A6JYD1"/>
<proteinExistence type="predicted"/>
<dbReference type="OrthoDB" id="4070583at2759"/>
<dbReference type="Pfam" id="PF12757">
    <property type="entry name" value="Eisosome1"/>
    <property type="match status" value="1"/>
</dbReference>
<dbReference type="RefSeq" id="XP_033658293.1">
    <property type="nucleotide sequence ID" value="XM_033797309.1"/>
</dbReference>
<feature type="region of interest" description="Disordered" evidence="2">
    <location>
        <begin position="648"/>
        <end position="822"/>
    </location>
</feature>
<keyword evidence="1" id="KW-0175">Coiled coil</keyword>